<dbReference type="OrthoDB" id="771136at2759"/>
<feature type="domain" description="Saposin B-type" evidence="11">
    <location>
        <begin position="342"/>
        <end position="382"/>
    </location>
</feature>
<dbReference type="InterPro" id="IPR001461">
    <property type="entry name" value="Aspartic_peptidase_A1"/>
</dbReference>
<evidence type="ECO:0000256" key="6">
    <source>
        <dbReference type="ARBA" id="ARBA00023157"/>
    </source>
</evidence>
<dbReference type="GO" id="GO:0004190">
    <property type="term" value="F:aspartic-type endopeptidase activity"/>
    <property type="evidence" value="ECO:0007669"/>
    <property type="project" value="UniProtKB-KW"/>
</dbReference>
<evidence type="ECO:0000256" key="1">
    <source>
        <dbReference type="ARBA" id="ARBA00007447"/>
    </source>
</evidence>
<dbReference type="AlphaFoldDB" id="A0A835VHM0"/>
<proteinExistence type="inferred from homology"/>
<reference evidence="13 14" key="1">
    <citation type="journal article" date="2020" name="Nat. Food">
        <title>A phased Vanilla planifolia genome enables genetic improvement of flavour and production.</title>
        <authorList>
            <person name="Hasing T."/>
            <person name="Tang H."/>
            <person name="Brym M."/>
            <person name="Khazi F."/>
            <person name="Huang T."/>
            <person name="Chambers A.H."/>
        </authorList>
    </citation>
    <scope>NUCLEOTIDE SEQUENCE [LARGE SCALE GENOMIC DNA]</scope>
    <source>
        <tissue evidence="13">Leaf</tissue>
    </source>
</reference>
<dbReference type="EMBL" id="JADCNM010000001">
    <property type="protein sequence ID" value="KAG0500979.1"/>
    <property type="molecule type" value="Genomic_DNA"/>
</dbReference>
<accession>A0A835VHM0</accession>
<evidence type="ECO:0000313" key="14">
    <source>
        <dbReference type="Proteomes" id="UP000639772"/>
    </source>
</evidence>
<name>A0A835VHM0_VANPL</name>
<dbReference type="InterPro" id="IPR007856">
    <property type="entry name" value="SapB_1"/>
</dbReference>
<comment type="caution">
    <text evidence="13">The sequence shown here is derived from an EMBL/GenBank/DDBJ whole genome shotgun (WGS) entry which is preliminary data.</text>
</comment>
<keyword evidence="5" id="KW-0865">Zymogen</keyword>
<dbReference type="PANTHER" id="PTHR47966">
    <property type="entry name" value="BETA-SITE APP-CLEAVING ENZYME, ISOFORM A-RELATED"/>
    <property type="match status" value="1"/>
</dbReference>
<keyword evidence="3 10" id="KW-0064">Aspartyl protease</keyword>
<dbReference type="FunFam" id="2.40.70.10:FF:000115">
    <property type="entry name" value="Lysosomal aspartic protease"/>
    <property type="match status" value="1"/>
</dbReference>
<dbReference type="PROSITE" id="PS51767">
    <property type="entry name" value="PEPTIDASE_A1"/>
    <property type="match status" value="1"/>
</dbReference>
<dbReference type="InterPro" id="IPR001969">
    <property type="entry name" value="Aspartic_peptidase_AS"/>
</dbReference>
<dbReference type="GO" id="GO:0006629">
    <property type="term" value="P:lipid metabolic process"/>
    <property type="evidence" value="ECO:0007669"/>
    <property type="project" value="InterPro"/>
</dbReference>
<dbReference type="PROSITE" id="PS00141">
    <property type="entry name" value="ASP_PROTEASE"/>
    <property type="match status" value="2"/>
</dbReference>
<evidence type="ECO:0000259" key="11">
    <source>
        <dbReference type="PROSITE" id="PS50015"/>
    </source>
</evidence>
<dbReference type="PROSITE" id="PS50015">
    <property type="entry name" value="SAP_B"/>
    <property type="match status" value="2"/>
</dbReference>
<dbReference type="Pfam" id="PF00026">
    <property type="entry name" value="Asp"/>
    <property type="match status" value="1"/>
</dbReference>
<evidence type="ECO:0000259" key="12">
    <source>
        <dbReference type="PROSITE" id="PS51767"/>
    </source>
</evidence>
<keyword evidence="4 10" id="KW-0378">Hydrolase</keyword>
<dbReference type="Gene3D" id="1.10.225.10">
    <property type="entry name" value="Saposin-like"/>
    <property type="match status" value="1"/>
</dbReference>
<keyword evidence="7" id="KW-0325">Glycoprotein</keyword>
<evidence type="ECO:0000313" key="13">
    <source>
        <dbReference type="EMBL" id="KAG0500979.1"/>
    </source>
</evidence>
<feature type="domain" description="Saposin B-type" evidence="11">
    <location>
        <begin position="406"/>
        <end position="496"/>
    </location>
</feature>
<dbReference type="PRINTS" id="PR00792">
    <property type="entry name" value="PEPSIN"/>
</dbReference>
<dbReference type="InterPro" id="IPR011001">
    <property type="entry name" value="Saposin-like"/>
</dbReference>
<dbReference type="InterPro" id="IPR008139">
    <property type="entry name" value="SaposinB_dom"/>
</dbReference>
<dbReference type="Proteomes" id="UP000639772">
    <property type="component" value="Chromosome 1"/>
</dbReference>
<evidence type="ECO:0000256" key="7">
    <source>
        <dbReference type="ARBA" id="ARBA00023180"/>
    </source>
</evidence>
<feature type="disulfide bond" evidence="9">
    <location>
        <begin position="143"/>
        <end position="149"/>
    </location>
</feature>
<dbReference type="Pfam" id="PF03489">
    <property type="entry name" value="SapB_2"/>
    <property type="match status" value="1"/>
</dbReference>
<evidence type="ECO:0000256" key="8">
    <source>
        <dbReference type="PIRSR" id="PIRSR601461-1"/>
    </source>
</evidence>
<dbReference type="InterPro" id="IPR008138">
    <property type="entry name" value="SapB_2"/>
</dbReference>
<feature type="active site" evidence="8">
    <location>
        <position position="317"/>
    </location>
</feature>
<evidence type="ECO:0000256" key="5">
    <source>
        <dbReference type="ARBA" id="ARBA00023145"/>
    </source>
</evidence>
<dbReference type="InterPro" id="IPR033121">
    <property type="entry name" value="PEPTIDASE_A1"/>
</dbReference>
<feature type="domain" description="Peptidase A1" evidence="12">
    <location>
        <begin position="112"/>
        <end position="531"/>
    </location>
</feature>
<feature type="active site" evidence="8">
    <location>
        <position position="130"/>
    </location>
</feature>
<dbReference type="SUPFAM" id="SSF50630">
    <property type="entry name" value="Acid proteases"/>
    <property type="match status" value="1"/>
</dbReference>
<keyword evidence="6 9" id="KW-1015">Disulfide bond</keyword>
<dbReference type="GO" id="GO:0006508">
    <property type="term" value="P:proteolysis"/>
    <property type="evidence" value="ECO:0007669"/>
    <property type="project" value="UniProtKB-KW"/>
</dbReference>
<evidence type="ECO:0000256" key="9">
    <source>
        <dbReference type="PIRSR" id="PIRSR601461-2"/>
    </source>
</evidence>
<dbReference type="PANTHER" id="PTHR47966:SF76">
    <property type="entry name" value="ASPARTIC PROTEINASE A1"/>
    <property type="match status" value="1"/>
</dbReference>
<evidence type="ECO:0000256" key="4">
    <source>
        <dbReference type="ARBA" id="ARBA00022801"/>
    </source>
</evidence>
<dbReference type="SUPFAM" id="SSF47862">
    <property type="entry name" value="Saposin"/>
    <property type="match status" value="1"/>
</dbReference>
<dbReference type="Pfam" id="PF05184">
    <property type="entry name" value="SapB_1"/>
    <property type="match status" value="1"/>
</dbReference>
<keyword evidence="2 10" id="KW-0645">Protease</keyword>
<organism evidence="13 14">
    <name type="scientific">Vanilla planifolia</name>
    <name type="common">Vanilla</name>
    <dbReference type="NCBI Taxonomy" id="51239"/>
    <lineage>
        <taxon>Eukaryota</taxon>
        <taxon>Viridiplantae</taxon>
        <taxon>Streptophyta</taxon>
        <taxon>Embryophyta</taxon>
        <taxon>Tracheophyta</taxon>
        <taxon>Spermatophyta</taxon>
        <taxon>Magnoliopsida</taxon>
        <taxon>Liliopsida</taxon>
        <taxon>Asparagales</taxon>
        <taxon>Orchidaceae</taxon>
        <taxon>Vanilloideae</taxon>
        <taxon>Vanilleae</taxon>
        <taxon>Vanilla</taxon>
    </lineage>
</organism>
<gene>
    <name evidence="13" type="ORF">HPP92_001051</name>
</gene>
<comment type="similarity">
    <text evidence="1 10">Belongs to the peptidase A1 family.</text>
</comment>
<dbReference type="Gene3D" id="2.40.70.10">
    <property type="entry name" value="Acid Proteases"/>
    <property type="match status" value="2"/>
</dbReference>
<evidence type="ECO:0000256" key="3">
    <source>
        <dbReference type="ARBA" id="ARBA00022750"/>
    </source>
</evidence>
<dbReference type="InterPro" id="IPR021109">
    <property type="entry name" value="Peptidase_aspartic_dom_sf"/>
</dbReference>
<protein>
    <submittedName>
        <fullName evidence="13">Uncharacterized protein</fullName>
    </submittedName>
</protein>
<evidence type="ECO:0000256" key="10">
    <source>
        <dbReference type="RuleBase" id="RU000454"/>
    </source>
</evidence>
<sequence length="546" mass="59696">MLPLYSLEFLPHNPCFQTLNSFLFADFARMRLKLHGICILLCTLSSSFFVQEASSNGLFRIVLSKRQFDLDHLHAARSVRGADLSLLTRDLVFPSVGREDVVHLKNYLDAQYFGVIGIGSPPQKFTVIFDTGSSNLWVPSSKCYFSIPCYLHSRYHAKSSSSYTKNGKSCKITYGSGSISGFFSQDHVLVGDLLVKDQVFIEVTREVSLAFLLAKFDGIVGLGFSEISVGSYPPIWQSMAEQGLLGSNVFSFWLNRNEENEDGGELVFGGVDPKHYTGNHTYVPVNRKGYWQFEMGDILLGNQSTGFCAGGCSAIVDSGTSLLAGPTTVIAQVNHAIGAEGVVSVECKQVVEQYGEMILDLLIAQTRPDKVCSKIGLCLFDGDQSTGIGIKSVLDKQKDDGSSSNDDLFCTACEMAVIWIKNRLLLNQTKELILNYANELCGRLPSPMGESAVDCNQLASMPKVSFTIAGQSFVLTPEQYVLNVEKAGASVCISGFSAFDMPPQEDLSGSLEMCSWEHITPFSTLVTKGLALQNLLEKGAFITWLA</sequence>
<evidence type="ECO:0000256" key="2">
    <source>
        <dbReference type="ARBA" id="ARBA00022670"/>
    </source>
</evidence>